<dbReference type="InterPro" id="IPR016769">
    <property type="entry name" value="Phage_SP01_Orf1"/>
</dbReference>
<dbReference type="Gene3D" id="3.40.50.1000">
    <property type="entry name" value="HAD superfamily/HAD-like"/>
    <property type="match status" value="1"/>
</dbReference>
<sequence>MSSNFKPDIIIAIDFDGTICEASFPEVGKEREDAVYYINKLYNEGYGIIINTCRSQRAEVLAMDFLDKKGCNYHYFNCNFPHLIELYGNDCRKISADVYIDDRCLYEIPSWEEKYKIIKKKFPSSVRETITKIHE</sequence>
<protein>
    <submittedName>
        <fullName evidence="1">Uncharacterized protein</fullName>
    </submittedName>
</protein>
<dbReference type="EMBL" id="KC821624">
    <property type="protein sequence ID" value="AGO48949.1"/>
    <property type="molecule type" value="Genomic_DNA"/>
</dbReference>
<reference evidence="2" key="2">
    <citation type="submission" date="2013-03" db="EMBL/GenBank/DDBJ databases">
        <title>The Cellulophaga phages: a novel, diverse, and globally ubiquitous model system.</title>
        <authorList>
            <person name="Holmfeldt K."/>
            <person name="Solonenko N."/>
            <person name="Shah M."/>
            <person name="Corrier K."/>
            <person name="Riemann L."/>
            <person name="VerBerkmoes N.C."/>
            <person name="Sullivan M.B."/>
        </authorList>
    </citation>
    <scope>NUCLEOTIDE SEQUENCE [LARGE SCALE GENOMIC DNA]</scope>
</reference>
<accession>S0A041</accession>
<dbReference type="InterPro" id="IPR023214">
    <property type="entry name" value="HAD_sf"/>
</dbReference>
<proteinExistence type="predicted"/>
<dbReference type="InterPro" id="IPR036412">
    <property type="entry name" value="HAD-like_sf"/>
</dbReference>
<organism evidence="1 2">
    <name type="scientific">Cellulophaga phage phi14:2</name>
    <dbReference type="NCBI Taxonomy" id="1327990"/>
    <lineage>
        <taxon>Viruses</taxon>
        <taxon>Duplodnaviria</taxon>
        <taxon>Heunggongvirae</taxon>
        <taxon>Uroviricota</taxon>
        <taxon>Caudoviricetes</taxon>
        <taxon>Crassvirales</taxon>
        <taxon>Steigviridae</taxon>
        <taxon>Asinivirinae</taxon>
        <taxon>Akihdevirus</taxon>
        <taxon>Akihdevirus balticus</taxon>
    </lineage>
</organism>
<dbReference type="GeneID" id="16797468"/>
<dbReference type="PIRSF" id="PIRSF020079">
    <property type="entry name" value="UCP020079"/>
    <property type="match status" value="1"/>
</dbReference>
<dbReference type="OrthoDB" id="24439at10239"/>
<keyword evidence="2" id="KW-1185">Reference proteome</keyword>
<gene>
    <name evidence="1" type="ORF">Phi14:2_gp071</name>
</gene>
<evidence type="ECO:0000313" key="1">
    <source>
        <dbReference type="EMBL" id="AGO48949.1"/>
    </source>
</evidence>
<evidence type="ECO:0000313" key="2">
    <source>
        <dbReference type="Proteomes" id="UP000014725"/>
    </source>
</evidence>
<dbReference type="KEGG" id="vg:16797468"/>
<dbReference type="Proteomes" id="UP000014725">
    <property type="component" value="Segment"/>
</dbReference>
<reference evidence="1 2" key="1">
    <citation type="journal article" date="2013" name="Proc. Natl. Acad. Sci. U.S.A.">
        <title>Twelve previously unknown phage genera are ubiquitous in global oceans.</title>
        <authorList>
            <person name="Holmfeldt K."/>
            <person name="Solonenko N."/>
            <person name="Shah M."/>
            <person name="Corrier K."/>
            <person name="Riemann L."/>
            <person name="Verberkmoes N.C."/>
            <person name="Sullivan M.B."/>
        </authorList>
    </citation>
    <scope>NUCLEOTIDE SEQUENCE [LARGE SCALE GENOMIC DNA]</scope>
    <source>
        <strain evidence="1">Phi14:2</strain>
    </source>
</reference>
<name>S0A041_9CAUD</name>
<dbReference type="SUPFAM" id="SSF56784">
    <property type="entry name" value="HAD-like"/>
    <property type="match status" value="1"/>
</dbReference>